<sequence length="464" mass="53445">MQNLGKILSSINDAVWSFDLTSNKFIYINNRLAELYQIPLDTIEESSSFWLKYVHPDDRLYVLTESAPAFTGRNVEIEYRLLIKDQIKWVCDKRVVLLDDAEKPIAITGILSDITSKKTSELRLSDAKKVFRYLFINNPNPLWIYDRKTLRFLAVNNATIARYGYSKDEFLSMTIGDIRPQEDLPELFEHVYNVKNAFSNPSRYWRHRKKDGKIIYVTISGHGINYNGYDAEMVMATDMTIEVESRNSIALAKENLDALINSIAEDIWSIDTEYRLISANNSYKKTVEEALGRKVTLGESVLMPEYHLYDASQWKKYYDKALKGESFSFTEFIKLPGKETFCAETKLNPIRSESKIIGVACTSANIQERIDAHNFVIEQNKKLRELISIASHEIRGPVATLLGLISVFNRDNPTDPFNLEVMHLMTDVTRNLDSVLYKLVDKSYSLRENRKSTHASPHNRSENE</sequence>
<feature type="domain" description="PAS" evidence="6">
    <location>
        <begin position="1"/>
        <end position="59"/>
    </location>
</feature>
<dbReference type="SUPFAM" id="SSF47384">
    <property type="entry name" value="Homodimeric domain of signal transducing histidine kinase"/>
    <property type="match status" value="1"/>
</dbReference>
<evidence type="ECO:0000259" key="6">
    <source>
        <dbReference type="PROSITE" id="PS50112"/>
    </source>
</evidence>
<dbReference type="InterPro" id="IPR013655">
    <property type="entry name" value="PAS_fold_3"/>
</dbReference>
<reference evidence="8" key="1">
    <citation type="journal article" date="2019" name="Int. J. Syst. Evol. Microbiol.">
        <title>The Global Catalogue of Microorganisms (GCM) 10K type strain sequencing project: providing services to taxonomists for standard genome sequencing and annotation.</title>
        <authorList>
            <consortium name="The Broad Institute Genomics Platform"/>
            <consortium name="The Broad Institute Genome Sequencing Center for Infectious Disease"/>
            <person name="Wu L."/>
            <person name="Ma J."/>
        </authorList>
    </citation>
    <scope>NUCLEOTIDE SEQUENCE [LARGE SCALE GENOMIC DNA]</scope>
    <source>
        <strain evidence="8">KCTC 42217</strain>
    </source>
</reference>
<dbReference type="SMART" id="SM00086">
    <property type="entry name" value="PAC"/>
    <property type="match status" value="2"/>
</dbReference>
<name>A0ABW4ZHC7_9SPHI</name>
<protein>
    <recommendedName>
        <fullName evidence="2">histidine kinase</fullName>
        <ecNumber evidence="2">2.7.13.3</ecNumber>
    </recommendedName>
</protein>
<dbReference type="PANTHER" id="PTHR43304:SF1">
    <property type="entry name" value="PAC DOMAIN-CONTAINING PROTEIN"/>
    <property type="match status" value="1"/>
</dbReference>
<evidence type="ECO:0000256" key="2">
    <source>
        <dbReference type="ARBA" id="ARBA00012438"/>
    </source>
</evidence>
<gene>
    <name evidence="7" type="ORF">ACFSJU_03390</name>
</gene>
<dbReference type="CDD" id="cd00130">
    <property type="entry name" value="PAS"/>
    <property type="match status" value="1"/>
</dbReference>
<evidence type="ECO:0000256" key="5">
    <source>
        <dbReference type="ARBA" id="ARBA00022777"/>
    </source>
</evidence>
<comment type="catalytic activity">
    <reaction evidence="1">
        <text>ATP + protein L-histidine = ADP + protein N-phospho-L-histidine.</text>
        <dbReference type="EC" id="2.7.13.3"/>
    </reaction>
</comment>
<dbReference type="Proteomes" id="UP001597387">
    <property type="component" value="Unassembled WGS sequence"/>
</dbReference>
<dbReference type="RefSeq" id="WP_255899348.1">
    <property type="nucleotide sequence ID" value="NZ_JAFMZO010000001.1"/>
</dbReference>
<evidence type="ECO:0000256" key="1">
    <source>
        <dbReference type="ARBA" id="ARBA00000085"/>
    </source>
</evidence>
<dbReference type="CDD" id="cd00082">
    <property type="entry name" value="HisKA"/>
    <property type="match status" value="1"/>
</dbReference>
<dbReference type="InterPro" id="IPR036097">
    <property type="entry name" value="HisK_dim/P_sf"/>
</dbReference>
<dbReference type="NCBIfam" id="TIGR00229">
    <property type="entry name" value="sensory_box"/>
    <property type="match status" value="1"/>
</dbReference>
<feature type="domain" description="PAS" evidence="6">
    <location>
        <begin position="127"/>
        <end position="201"/>
    </location>
</feature>
<comment type="caution">
    <text evidence="7">The sequence shown here is derived from an EMBL/GenBank/DDBJ whole genome shotgun (WGS) entry which is preliminary data.</text>
</comment>
<dbReference type="Pfam" id="PF08447">
    <property type="entry name" value="PAS_3"/>
    <property type="match status" value="2"/>
</dbReference>
<organism evidence="7 8">
    <name type="scientific">Paradesertivirga mongoliensis</name>
    <dbReference type="NCBI Taxonomy" id="2100740"/>
    <lineage>
        <taxon>Bacteria</taxon>
        <taxon>Pseudomonadati</taxon>
        <taxon>Bacteroidota</taxon>
        <taxon>Sphingobacteriia</taxon>
        <taxon>Sphingobacteriales</taxon>
        <taxon>Sphingobacteriaceae</taxon>
        <taxon>Paradesertivirga</taxon>
    </lineage>
</organism>
<keyword evidence="8" id="KW-1185">Reference proteome</keyword>
<dbReference type="Pfam" id="PF08448">
    <property type="entry name" value="PAS_4"/>
    <property type="match status" value="1"/>
</dbReference>
<dbReference type="InterPro" id="IPR000014">
    <property type="entry name" value="PAS"/>
</dbReference>
<dbReference type="SUPFAM" id="SSF55785">
    <property type="entry name" value="PYP-like sensor domain (PAS domain)"/>
    <property type="match status" value="3"/>
</dbReference>
<dbReference type="InterPro" id="IPR003661">
    <property type="entry name" value="HisK_dim/P_dom"/>
</dbReference>
<dbReference type="PROSITE" id="PS50112">
    <property type="entry name" value="PAS"/>
    <property type="match status" value="2"/>
</dbReference>
<dbReference type="EMBL" id="JBHUHZ010000001">
    <property type="protein sequence ID" value="MFD2161419.1"/>
    <property type="molecule type" value="Genomic_DNA"/>
</dbReference>
<accession>A0ABW4ZHC7</accession>
<dbReference type="InterPro" id="IPR035965">
    <property type="entry name" value="PAS-like_dom_sf"/>
</dbReference>
<dbReference type="PANTHER" id="PTHR43304">
    <property type="entry name" value="PHYTOCHROME-LIKE PROTEIN CPH1"/>
    <property type="match status" value="1"/>
</dbReference>
<evidence type="ECO:0000256" key="4">
    <source>
        <dbReference type="ARBA" id="ARBA00022679"/>
    </source>
</evidence>
<evidence type="ECO:0000313" key="8">
    <source>
        <dbReference type="Proteomes" id="UP001597387"/>
    </source>
</evidence>
<dbReference type="InterPro" id="IPR001610">
    <property type="entry name" value="PAC"/>
</dbReference>
<proteinExistence type="predicted"/>
<keyword evidence="5" id="KW-0418">Kinase</keyword>
<evidence type="ECO:0000313" key="7">
    <source>
        <dbReference type="EMBL" id="MFD2161419.1"/>
    </source>
</evidence>
<dbReference type="Gene3D" id="3.30.450.20">
    <property type="entry name" value="PAS domain"/>
    <property type="match status" value="3"/>
</dbReference>
<dbReference type="SMART" id="SM00091">
    <property type="entry name" value="PAS"/>
    <property type="match status" value="3"/>
</dbReference>
<dbReference type="EC" id="2.7.13.3" evidence="2"/>
<keyword evidence="3" id="KW-0597">Phosphoprotein</keyword>
<dbReference type="InterPro" id="IPR013656">
    <property type="entry name" value="PAS_4"/>
</dbReference>
<dbReference type="InterPro" id="IPR052162">
    <property type="entry name" value="Sensor_kinase/Photoreceptor"/>
</dbReference>
<keyword evidence="4" id="KW-0808">Transferase</keyword>
<evidence type="ECO:0000256" key="3">
    <source>
        <dbReference type="ARBA" id="ARBA00022553"/>
    </source>
</evidence>